<name>A0ABN6XBY6_9CELL</name>
<dbReference type="PANTHER" id="PTHR11177:SF317">
    <property type="entry name" value="CHITINASE 12-RELATED"/>
    <property type="match status" value="1"/>
</dbReference>
<dbReference type="SMART" id="SM00636">
    <property type="entry name" value="Glyco_18"/>
    <property type="match status" value="1"/>
</dbReference>
<feature type="compositionally biased region" description="Low complexity" evidence="7">
    <location>
        <begin position="371"/>
        <end position="387"/>
    </location>
</feature>
<dbReference type="InterPro" id="IPR050314">
    <property type="entry name" value="Glycosyl_Hydrlase_18"/>
</dbReference>
<dbReference type="PANTHER" id="PTHR11177">
    <property type="entry name" value="CHITINASE"/>
    <property type="match status" value="1"/>
</dbReference>
<evidence type="ECO:0000256" key="1">
    <source>
        <dbReference type="ARBA" id="ARBA00000822"/>
    </source>
</evidence>
<keyword evidence="3 5" id="KW-0378">Hydrolase</keyword>
<evidence type="ECO:0000259" key="9">
    <source>
        <dbReference type="PROSITE" id="PS51910"/>
    </source>
</evidence>
<feature type="compositionally biased region" description="Low complexity" evidence="7">
    <location>
        <begin position="394"/>
        <end position="406"/>
    </location>
</feature>
<feature type="compositionally biased region" description="Basic residues" evidence="7">
    <location>
        <begin position="445"/>
        <end position="458"/>
    </location>
</feature>
<evidence type="ECO:0000256" key="2">
    <source>
        <dbReference type="ARBA" id="ARBA00012729"/>
    </source>
</evidence>
<dbReference type="EC" id="3.2.1.14" evidence="2"/>
<evidence type="ECO:0000313" key="10">
    <source>
        <dbReference type="EMBL" id="BDZ42493.1"/>
    </source>
</evidence>
<dbReference type="EMBL" id="AP027729">
    <property type="protein sequence ID" value="BDZ42493.1"/>
    <property type="molecule type" value="Genomic_DNA"/>
</dbReference>
<dbReference type="PROSITE" id="PS51910">
    <property type="entry name" value="GH18_2"/>
    <property type="match status" value="1"/>
</dbReference>
<proteinExistence type="inferred from homology"/>
<evidence type="ECO:0000256" key="3">
    <source>
        <dbReference type="ARBA" id="ARBA00022801"/>
    </source>
</evidence>
<gene>
    <name evidence="10" type="ORF">GCM10025865_17920</name>
</gene>
<dbReference type="InterPro" id="IPR017853">
    <property type="entry name" value="GH"/>
</dbReference>
<feature type="signal peptide" evidence="8">
    <location>
        <begin position="1"/>
        <end position="20"/>
    </location>
</feature>
<dbReference type="InterPro" id="IPR001579">
    <property type="entry name" value="Glyco_hydro_18_chit_AS"/>
</dbReference>
<dbReference type="InterPro" id="IPR011583">
    <property type="entry name" value="Chitinase_II/V-like_cat"/>
</dbReference>
<comment type="similarity">
    <text evidence="6">Belongs to the glycosyl hydrolase 18 family.</text>
</comment>
<dbReference type="SUPFAM" id="SSF51445">
    <property type="entry name" value="(Trans)glycosidases"/>
    <property type="match status" value="1"/>
</dbReference>
<sequence length="473" mass="49895">MATIAGAALVVTLAAVPAQAAPAHQGRGPSSDSASGSTDINGYRSVGYFQAFAPGDDGRDYEVADILRSGAIEDLTHINYAFGNVTTDLVCDIVDEPGEGDPENDYTRLVSKADSVDGKADKANQKLAGNFNQLRKLKKVSPDTKILISLGGWTWSDNFSDAAATPESRERLVSSCIDLYIKGNLPEHDGFGGKKAARGVFDGIDIDWEWPAADGEQPSPRPDEDKANFLALLQEFRTQLDAYGHKTHEDYLLTGFAPAGWAPRTNGGWVDPIAVESFDFLNVQGYDYHGGWVPDRAGHQGNLHPYTWPDANGDEVTANWGLAADGLMDAYRAAGYSGEQLNLGMAAYGQGWEGCRTAPGRVPRRPALSGPRPTTSSRVSVTPTSTPLPGRPGAGTATSGGATTTPLRWTPRPSGSRATGTAAPCGGTSPATATTTSPVSSATRSGRRRQGRAPRRPARTPGSRGSGAPDRPV</sequence>
<evidence type="ECO:0000256" key="6">
    <source>
        <dbReference type="RuleBase" id="RU004453"/>
    </source>
</evidence>
<evidence type="ECO:0000256" key="4">
    <source>
        <dbReference type="ARBA" id="ARBA00023295"/>
    </source>
</evidence>
<evidence type="ECO:0000256" key="8">
    <source>
        <dbReference type="SAM" id="SignalP"/>
    </source>
</evidence>
<dbReference type="InterPro" id="IPR001223">
    <property type="entry name" value="Glyco_hydro18_cat"/>
</dbReference>
<keyword evidence="8" id="KW-0732">Signal</keyword>
<protein>
    <recommendedName>
        <fullName evidence="2">chitinase</fullName>
        <ecNumber evidence="2">3.2.1.14</ecNumber>
    </recommendedName>
</protein>
<feature type="chain" id="PRO_5045037139" description="chitinase" evidence="8">
    <location>
        <begin position="21"/>
        <end position="473"/>
    </location>
</feature>
<feature type="region of interest" description="Disordered" evidence="7">
    <location>
        <begin position="358"/>
        <end position="473"/>
    </location>
</feature>
<organism evidence="10 11">
    <name type="scientific">Paraoerskovia sediminicola</name>
    <dbReference type="NCBI Taxonomy" id="1138587"/>
    <lineage>
        <taxon>Bacteria</taxon>
        <taxon>Bacillati</taxon>
        <taxon>Actinomycetota</taxon>
        <taxon>Actinomycetes</taxon>
        <taxon>Micrococcales</taxon>
        <taxon>Cellulomonadaceae</taxon>
        <taxon>Paraoerskovia</taxon>
    </lineage>
</organism>
<evidence type="ECO:0000256" key="5">
    <source>
        <dbReference type="RuleBase" id="RU000489"/>
    </source>
</evidence>
<evidence type="ECO:0000256" key="7">
    <source>
        <dbReference type="SAM" id="MobiDB-lite"/>
    </source>
</evidence>
<dbReference type="Proteomes" id="UP001321475">
    <property type="component" value="Chromosome"/>
</dbReference>
<reference evidence="11" key="1">
    <citation type="journal article" date="2019" name="Int. J. Syst. Evol. Microbiol.">
        <title>The Global Catalogue of Microorganisms (GCM) 10K type strain sequencing project: providing services to taxonomists for standard genome sequencing and annotation.</title>
        <authorList>
            <consortium name="The Broad Institute Genomics Platform"/>
            <consortium name="The Broad Institute Genome Sequencing Center for Infectious Disease"/>
            <person name="Wu L."/>
            <person name="Ma J."/>
        </authorList>
    </citation>
    <scope>NUCLEOTIDE SEQUENCE [LARGE SCALE GENOMIC DNA]</scope>
    <source>
        <strain evidence="11">NBRC 108565</strain>
    </source>
</reference>
<keyword evidence="4 5" id="KW-0326">Glycosidase</keyword>
<feature type="compositionally biased region" description="Low complexity" evidence="7">
    <location>
        <begin position="418"/>
        <end position="444"/>
    </location>
</feature>
<dbReference type="PROSITE" id="PS01095">
    <property type="entry name" value="GH18_1"/>
    <property type="match status" value="1"/>
</dbReference>
<dbReference type="Gene3D" id="3.20.20.80">
    <property type="entry name" value="Glycosidases"/>
    <property type="match status" value="1"/>
</dbReference>
<dbReference type="Pfam" id="PF00704">
    <property type="entry name" value="Glyco_hydro_18"/>
    <property type="match status" value="1"/>
</dbReference>
<keyword evidence="11" id="KW-1185">Reference proteome</keyword>
<evidence type="ECO:0000313" key="11">
    <source>
        <dbReference type="Proteomes" id="UP001321475"/>
    </source>
</evidence>
<accession>A0ABN6XBY6</accession>
<comment type="catalytic activity">
    <reaction evidence="1">
        <text>Random endo-hydrolysis of N-acetyl-beta-D-glucosaminide (1-&gt;4)-beta-linkages in chitin and chitodextrins.</text>
        <dbReference type="EC" id="3.2.1.14"/>
    </reaction>
</comment>
<feature type="domain" description="GH18" evidence="9">
    <location>
        <begin position="43"/>
        <end position="473"/>
    </location>
</feature>